<name>A0ABT4IFL5_9EURY</name>
<dbReference type="RefSeq" id="WP_268924738.1">
    <property type="nucleotide sequence ID" value="NZ_JAPTGB010000008.1"/>
</dbReference>
<proteinExistence type="predicted"/>
<reference evidence="1" key="1">
    <citation type="submission" date="2022-12" db="EMBL/GenBank/DDBJ databases">
        <title>Isolation and characterisation of novel Methanocorpusculum spp. from native Australian herbivores indicates the genus is ancestrally host-associated.</title>
        <authorList>
            <person name="Volmer J.G."/>
            <person name="Soo R.M."/>
            <person name="Evans P.N."/>
            <person name="Hoedt E.C."/>
            <person name="Astorga Alsina A.L."/>
            <person name="Woodcroft B.J."/>
            <person name="Tyson G.W."/>
            <person name="Hugenholtz P."/>
            <person name="Morrison M."/>
        </authorList>
    </citation>
    <scope>NUCLEOTIDE SEQUENCE</scope>
    <source>
        <strain evidence="1">MG</strain>
    </source>
</reference>
<dbReference type="Proteomes" id="UP001141422">
    <property type="component" value="Unassembled WGS sequence"/>
</dbReference>
<organism evidence="1 2">
    <name type="scientific">Methanocorpusculum petauri</name>
    <dbReference type="NCBI Taxonomy" id="3002863"/>
    <lineage>
        <taxon>Archaea</taxon>
        <taxon>Methanobacteriati</taxon>
        <taxon>Methanobacteriota</taxon>
        <taxon>Stenosarchaea group</taxon>
        <taxon>Methanomicrobia</taxon>
        <taxon>Methanomicrobiales</taxon>
        <taxon>Methanocorpusculaceae</taxon>
        <taxon>Methanocorpusculum</taxon>
    </lineage>
</organism>
<comment type="caution">
    <text evidence="1">The sequence shown here is derived from an EMBL/GenBank/DDBJ whole genome shotgun (WGS) entry which is preliminary data.</text>
</comment>
<gene>
    <name evidence="1" type="ORF">O0S10_04655</name>
</gene>
<sequence>MQPGQLSDFRKGKDFFYSDLFDHAIWDTSDGWSNAVFCVFCEIQDFMGNTTVEGMLKKLPGIKCSSDLNRNKKPL</sequence>
<accession>A0ABT4IFL5</accession>
<protein>
    <submittedName>
        <fullName evidence="1">Uncharacterized protein</fullName>
    </submittedName>
</protein>
<evidence type="ECO:0000313" key="2">
    <source>
        <dbReference type="Proteomes" id="UP001141422"/>
    </source>
</evidence>
<dbReference type="EMBL" id="JAPTGB010000008">
    <property type="protein sequence ID" value="MCZ0860522.1"/>
    <property type="molecule type" value="Genomic_DNA"/>
</dbReference>
<evidence type="ECO:0000313" key="1">
    <source>
        <dbReference type="EMBL" id="MCZ0860522.1"/>
    </source>
</evidence>
<keyword evidence="2" id="KW-1185">Reference proteome</keyword>